<name>A0ABZ1UQB0_9BURK</name>
<dbReference type="PANTHER" id="PTHR43775">
    <property type="entry name" value="FATTY ACID SYNTHASE"/>
    <property type="match status" value="1"/>
</dbReference>
<evidence type="ECO:0000313" key="6">
    <source>
        <dbReference type="EMBL" id="WUR14343.1"/>
    </source>
</evidence>
<dbReference type="InterPro" id="IPR014030">
    <property type="entry name" value="Ketoacyl_synth_N"/>
</dbReference>
<protein>
    <submittedName>
        <fullName evidence="6">Beta-ketoacyl synthase N-terminal-like domain-containing protein</fullName>
    </submittedName>
</protein>
<dbReference type="PROSITE" id="PS52004">
    <property type="entry name" value="KS3_2"/>
    <property type="match status" value="1"/>
</dbReference>
<dbReference type="InterPro" id="IPR050091">
    <property type="entry name" value="PKS_NRPS_Biosynth_Enz"/>
</dbReference>
<dbReference type="Pfam" id="PF02801">
    <property type="entry name" value="Ketoacyl-synt_C"/>
    <property type="match status" value="1"/>
</dbReference>
<keyword evidence="7" id="KW-1185">Reference proteome</keyword>
<dbReference type="InterPro" id="IPR009081">
    <property type="entry name" value="PP-bd_ACP"/>
</dbReference>
<dbReference type="CDD" id="cd00833">
    <property type="entry name" value="PKS"/>
    <property type="match status" value="1"/>
</dbReference>
<dbReference type="PANTHER" id="PTHR43775:SF37">
    <property type="entry name" value="SI:DKEY-61P9.11"/>
    <property type="match status" value="1"/>
</dbReference>
<dbReference type="Pfam" id="PF00668">
    <property type="entry name" value="Condensation"/>
    <property type="match status" value="1"/>
</dbReference>
<keyword evidence="1" id="KW-0596">Phosphopantetheine</keyword>
<organism evidence="6 7">
    <name type="scientific">[Empedobacter] haloabium</name>
    <dbReference type="NCBI Taxonomy" id="592317"/>
    <lineage>
        <taxon>Bacteria</taxon>
        <taxon>Pseudomonadati</taxon>
        <taxon>Pseudomonadota</taxon>
        <taxon>Betaproteobacteria</taxon>
        <taxon>Burkholderiales</taxon>
        <taxon>Oxalobacteraceae</taxon>
        <taxon>Telluria group</taxon>
        <taxon>Telluria group incertae sedis</taxon>
    </lineage>
</organism>
<evidence type="ECO:0000256" key="1">
    <source>
        <dbReference type="ARBA" id="ARBA00022450"/>
    </source>
</evidence>
<dbReference type="InterPro" id="IPR014031">
    <property type="entry name" value="Ketoacyl_synth_C"/>
</dbReference>
<gene>
    <name evidence="6" type="ORF">E7V67_004360</name>
</gene>
<dbReference type="Proteomes" id="UP000321323">
    <property type="component" value="Chromosome"/>
</dbReference>
<evidence type="ECO:0000256" key="3">
    <source>
        <dbReference type="ARBA" id="ARBA00022679"/>
    </source>
</evidence>
<dbReference type="EMBL" id="CP136508">
    <property type="protein sequence ID" value="WUR14343.1"/>
    <property type="molecule type" value="Genomic_DNA"/>
</dbReference>
<dbReference type="InterPro" id="IPR036736">
    <property type="entry name" value="ACP-like_sf"/>
</dbReference>
<dbReference type="SMART" id="SM00825">
    <property type="entry name" value="PKS_KS"/>
    <property type="match status" value="1"/>
</dbReference>
<dbReference type="Gene3D" id="3.30.559.30">
    <property type="entry name" value="Nonribosomal peptide synthetase, condensation domain"/>
    <property type="match status" value="1"/>
</dbReference>
<dbReference type="SMART" id="SM00823">
    <property type="entry name" value="PKS_PP"/>
    <property type="match status" value="1"/>
</dbReference>
<dbReference type="InterPro" id="IPR018201">
    <property type="entry name" value="Ketoacyl_synth_AS"/>
</dbReference>
<dbReference type="InterPro" id="IPR020841">
    <property type="entry name" value="PKS_Beta-ketoAc_synthase_dom"/>
</dbReference>
<dbReference type="PROSITE" id="PS00606">
    <property type="entry name" value="KS3_1"/>
    <property type="match status" value="1"/>
</dbReference>
<dbReference type="InterPro" id="IPR023213">
    <property type="entry name" value="CAT-like_dom_sf"/>
</dbReference>
<dbReference type="Pfam" id="PF00550">
    <property type="entry name" value="PP-binding"/>
    <property type="match status" value="1"/>
</dbReference>
<dbReference type="InterPro" id="IPR001242">
    <property type="entry name" value="Condensation_dom"/>
</dbReference>
<dbReference type="Pfam" id="PF00109">
    <property type="entry name" value="ketoacyl-synt"/>
    <property type="match status" value="1"/>
</dbReference>
<dbReference type="InterPro" id="IPR016039">
    <property type="entry name" value="Thiolase-like"/>
</dbReference>
<evidence type="ECO:0000313" key="7">
    <source>
        <dbReference type="Proteomes" id="UP000321323"/>
    </source>
</evidence>
<keyword evidence="3" id="KW-0808">Transferase</keyword>
<proteinExistence type="predicted"/>
<evidence type="ECO:0000259" key="4">
    <source>
        <dbReference type="PROSITE" id="PS50075"/>
    </source>
</evidence>
<dbReference type="SMART" id="SM01294">
    <property type="entry name" value="PKS_PP_betabranch"/>
    <property type="match status" value="1"/>
</dbReference>
<evidence type="ECO:0000259" key="5">
    <source>
        <dbReference type="PROSITE" id="PS52004"/>
    </source>
</evidence>
<dbReference type="SUPFAM" id="SSF47336">
    <property type="entry name" value="ACP-like"/>
    <property type="match status" value="1"/>
</dbReference>
<evidence type="ECO:0000256" key="2">
    <source>
        <dbReference type="ARBA" id="ARBA00022553"/>
    </source>
</evidence>
<dbReference type="Gene3D" id="1.10.1200.10">
    <property type="entry name" value="ACP-like"/>
    <property type="match status" value="1"/>
</dbReference>
<dbReference type="Gene3D" id="3.30.559.10">
    <property type="entry name" value="Chloramphenicol acetyltransferase-like domain"/>
    <property type="match status" value="1"/>
</dbReference>
<keyword evidence="2" id="KW-0597">Phosphoprotein</keyword>
<dbReference type="InterPro" id="IPR020806">
    <property type="entry name" value="PKS_PP-bd"/>
</dbReference>
<dbReference type="SUPFAM" id="SSF53901">
    <property type="entry name" value="Thiolase-like"/>
    <property type="match status" value="1"/>
</dbReference>
<accession>A0ABZ1UQB0</accession>
<reference evidence="6 7" key="1">
    <citation type="journal article" date="2019" name="Int. J. Syst. Evol. Microbiol.">
        <title>The Draft Whole-Genome Sequence of the Antibiotic Producer Empedobacter haloabium ATCC 31962 Provides Indications for Its Taxonomic Reclassification.</title>
        <authorList>
            <person name="Miess H."/>
            <person name="Arlt P."/>
            <person name="Apel A.K."/>
            <person name="Weber T."/>
            <person name="Nieselt K."/>
            <person name="Hanssen F."/>
            <person name="Czemmel S."/>
            <person name="Nahnsen S."/>
            <person name="Gross H."/>
        </authorList>
    </citation>
    <scope>NUCLEOTIDE SEQUENCE [LARGE SCALE GENOMIC DNA]</scope>
    <source>
        <strain evidence="6 7">ATCC 31962</strain>
    </source>
</reference>
<sequence>MSALVHEPLAVVGMACTLPGAPDYQAYWDALADGAAALRPDLAYAELFDPARYGVSEQEARIMDPQCRQFLMLAEAAFADAGYLRGQGMGRVGVVAAQACNGTYHDYLATLAARGHIAPLPALLENVNRGSDFLATRVSYTFDLNGPAFNLQSGCSSSLVAVSEACHLLWSGRCDAVLAGGVAITFPLDAGYEYQPGSIYSEGGVCRPFDARADGTVPASGGGAVLIKPLAHALRDGDSIHALVRAAGVNNDGARKVSFAAPSSDGQLALLRETYAASGVAPAQLAFVECHATGTVVGDPIEVRALRRLVESYPPAQPHRPILLGSVKGHIGHLFWSSGIASLVKAVLALERGYYPGTANLDTPNPLLKLDDSPFAVAATGSVLDFAERDCCGVSSMGVGGTNAHLILQRYQGQPGSRARLPAPDWRLRRFSLVPEKLGEGMAVAAASASSTAPPGEAQLCAAIVALYEEALGDTGLDENSNYFDLYGDSITAVTLIDQLGARFGIVLTQDDIYQHPTPLALARHLMARLQPTVAAAAPLSPVEPLPPLEPAAAQACLNPYQGRFYLLEKMQRGSHSHYNVPLCLNGPVAPDWERLCQALRTVLAAQPSFARCLKWNAGTIELGAPRGELLAAERDELAASADPEPRLTAFFGHRFALESGPAARLLLLHHGAQHYLALNFPHLLIDGVGLENLLRALERALAGQEMAPLAALPARGWGDADLRFWHDRLAGIAPSTLAARLPRSGGSAPQYPAGSAEAVVPPALYGAARAVCRAHSCTPFVLYYAIFNALIAQHSGAAHVLTGTTLNNREGAAVQRIDCRINNLPLHVPVPDSEDYGAILAATASQFSAALQHAAVPLDAIVQAAGGGVPYRLLFMFQNQNDGYRLELDGVPWREAAYRYRPVYGELCFQFKAEAGDGLRLVLHYDPDYHNQADAERLIAAFFALGTRFTHHLLEANSHA</sequence>
<dbReference type="Gene3D" id="3.40.47.10">
    <property type="match status" value="1"/>
</dbReference>
<feature type="domain" description="Carrier" evidence="4">
    <location>
        <begin position="455"/>
        <end position="530"/>
    </location>
</feature>
<dbReference type="PROSITE" id="PS50075">
    <property type="entry name" value="CARRIER"/>
    <property type="match status" value="1"/>
</dbReference>
<feature type="domain" description="Ketosynthase family 3 (KS3)" evidence="5">
    <location>
        <begin position="6"/>
        <end position="410"/>
    </location>
</feature>
<dbReference type="SUPFAM" id="SSF52777">
    <property type="entry name" value="CoA-dependent acyltransferases"/>
    <property type="match status" value="2"/>
</dbReference>